<keyword evidence="2" id="KW-1185">Reference proteome</keyword>
<reference evidence="1" key="1">
    <citation type="submission" date="2020-08" db="EMBL/GenBank/DDBJ databases">
        <title>Sequencing the genomes of 1000 actinobacteria strains.</title>
        <authorList>
            <person name="Klenk H.-P."/>
        </authorList>
    </citation>
    <scope>NUCLEOTIDE SEQUENCE [LARGE SCALE GENOMIC DNA]</scope>
    <source>
        <strain evidence="1">DSM 27064</strain>
    </source>
</reference>
<name>A0A840DPX7_9MICO</name>
<dbReference type="RefSeq" id="WP_183305044.1">
    <property type="nucleotide sequence ID" value="NZ_JACIFD010000017.1"/>
</dbReference>
<dbReference type="InterPro" id="IPR019660">
    <property type="entry name" value="Put_sensory_transdc_reg_YbjN"/>
</dbReference>
<comment type="caution">
    <text evidence="1">The sequence shown here is derived from an EMBL/GenBank/DDBJ whole genome shotgun (WGS) entry which is preliminary data.</text>
</comment>
<dbReference type="Pfam" id="PF10722">
    <property type="entry name" value="YbjN"/>
    <property type="match status" value="1"/>
</dbReference>
<protein>
    <recommendedName>
        <fullName evidence="3">YbjN domain-containing protein</fullName>
    </recommendedName>
</protein>
<dbReference type="Proteomes" id="UP000571183">
    <property type="component" value="Unassembled WGS sequence"/>
</dbReference>
<organism evidence="1 2">
    <name type="scientific">Canibacter oris</name>
    <dbReference type="NCBI Taxonomy" id="1365628"/>
    <lineage>
        <taxon>Bacteria</taxon>
        <taxon>Bacillati</taxon>
        <taxon>Actinomycetota</taxon>
        <taxon>Actinomycetes</taxon>
        <taxon>Micrococcales</taxon>
        <taxon>Microbacteriaceae</taxon>
        <taxon>Canibacter</taxon>
    </lineage>
</organism>
<accession>A0A840DPX7</accession>
<evidence type="ECO:0000313" key="2">
    <source>
        <dbReference type="Proteomes" id="UP000571183"/>
    </source>
</evidence>
<evidence type="ECO:0008006" key="3">
    <source>
        <dbReference type="Google" id="ProtNLM"/>
    </source>
</evidence>
<gene>
    <name evidence="1" type="ORF">F5897_001496</name>
</gene>
<evidence type="ECO:0000313" key="1">
    <source>
        <dbReference type="EMBL" id="MBB4072167.1"/>
    </source>
</evidence>
<dbReference type="EMBL" id="JACIFD010000017">
    <property type="protein sequence ID" value="MBB4072167.1"/>
    <property type="molecule type" value="Genomic_DNA"/>
</dbReference>
<proteinExistence type="predicted"/>
<sequence>MGSNDDEIQAANGENLRRLSQGRLIELFKSKDLSYFIDSDNDFGCFANDMRLYFMVRGEQQEILHGRCDFMVSYSLDELAVIRDFIERWHQENVFPRIHYVITDTGAVKVATEYIVDYEKGVTDAQLMTHLQLLVAVSEEVFTALTDFLRNGV</sequence>
<dbReference type="AlphaFoldDB" id="A0A840DPX7"/>